<accession>A0A6L6YJ97</accession>
<proteinExistence type="predicted"/>
<dbReference type="AlphaFoldDB" id="A0A6L6YJ97"/>
<organism evidence="1 2">
    <name type="scientific">Parasutterella muris</name>
    <dbReference type="NCBI Taxonomy" id="2565572"/>
    <lineage>
        <taxon>Bacteria</taxon>
        <taxon>Pseudomonadati</taxon>
        <taxon>Pseudomonadota</taxon>
        <taxon>Betaproteobacteria</taxon>
        <taxon>Burkholderiales</taxon>
        <taxon>Sutterellaceae</taxon>
        <taxon>Parasutterella</taxon>
    </lineage>
</organism>
<gene>
    <name evidence="1" type="ORF">E5987_06345</name>
</gene>
<keyword evidence="2" id="KW-1185">Reference proteome</keyword>
<evidence type="ECO:0000313" key="2">
    <source>
        <dbReference type="Proteomes" id="UP000472580"/>
    </source>
</evidence>
<reference evidence="1 2" key="1">
    <citation type="submission" date="2019-12" db="EMBL/GenBank/DDBJ databases">
        <title>Microbes associate with the intestines of laboratory mice.</title>
        <authorList>
            <person name="Navarre W."/>
            <person name="Wong E."/>
        </authorList>
    </citation>
    <scope>NUCLEOTIDE SEQUENCE [LARGE SCALE GENOMIC DNA]</scope>
    <source>
        <strain evidence="1 2">NM82_D38</strain>
    </source>
</reference>
<dbReference type="EMBL" id="WSRP01000016">
    <property type="protein sequence ID" value="MVX56829.1"/>
    <property type="molecule type" value="Genomic_DNA"/>
</dbReference>
<dbReference type="Proteomes" id="UP000472580">
    <property type="component" value="Unassembled WGS sequence"/>
</dbReference>
<name>A0A6L6YJ97_9BURK</name>
<sequence length="69" mass="7670">MAVSKIAEATSQNATLIAKAEIGSSIVKFRANDKTDHEIEIELSVRDFKEFIAQLMAMKPFVKENVVES</sequence>
<evidence type="ECO:0000313" key="1">
    <source>
        <dbReference type="EMBL" id="MVX56829.1"/>
    </source>
</evidence>
<protein>
    <submittedName>
        <fullName evidence="1">Uncharacterized protein</fullName>
    </submittedName>
</protein>
<comment type="caution">
    <text evidence="1">The sequence shown here is derived from an EMBL/GenBank/DDBJ whole genome shotgun (WGS) entry which is preliminary data.</text>
</comment>
<dbReference type="RefSeq" id="WP_160335260.1">
    <property type="nucleotide sequence ID" value="NZ_WSRP01000016.1"/>
</dbReference>